<keyword evidence="2" id="KW-1185">Reference proteome</keyword>
<dbReference type="AlphaFoldDB" id="A0A0L0VPD6"/>
<accession>A0A0L0VPD6</accession>
<gene>
    <name evidence="1" type="ORF">PSTG_05754</name>
</gene>
<evidence type="ECO:0000313" key="2">
    <source>
        <dbReference type="Proteomes" id="UP000054564"/>
    </source>
</evidence>
<comment type="caution">
    <text evidence="1">The sequence shown here is derived from an EMBL/GenBank/DDBJ whole genome shotgun (WGS) entry which is preliminary data.</text>
</comment>
<dbReference type="OrthoDB" id="10656088at2759"/>
<sequence>MSSHYAKELPGAELDDHGTLIHPLLISEDSNPESWLIGVNLEGLSVKNPVDVGNYYEPSLQDLIDTFKKHPSDQTTNPRLRSKINTVLKELGLADEDHSDTQLMSLAQYARALSQICGLGKSETALTLVEQRNREIVYSASVAALSRFQDDRLKLFFRTMRKMMMPESLREQFASLHKT</sequence>
<protein>
    <submittedName>
        <fullName evidence="1">Uncharacterized protein</fullName>
    </submittedName>
</protein>
<reference evidence="2" key="1">
    <citation type="submission" date="2014-03" db="EMBL/GenBank/DDBJ databases">
        <title>The Genome Sequence of Puccinia striiformis f. sp. tritici PST-78.</title>
        <authorList>
            <consortium name="The Broad Institute Genome Sequencing Platform"/>
            <person name="Cuomo C."/>
            <person name="Hulbert S."/>
            <person name="Chen X."/>
            <person name="Walker B."/>
            <person name="Young S.K."/>
            <person name="Zeng Q."/>
            <person name="Gargeya S."/>
            <person name="Fitzgerald M."/>
            <person name="Haas B."/>
            <person name="Abouelleil A."/>
            <person name="Alvarado L."/>
            <person name="Arachchi H.M."/>
            <person name="Berlin A.M."/>
            <person name="Chapman S.B."/>
            <person name="Goldberg J."/>
            <person name="Griggs A."/>
            <person name="Gujja S."/>
            <person name="Hansen M."/>
            <person name="Howarth C."/>
            <person name="Imamovic A."/>
            <person name="Larimer J."/>
            <person name="McCowan C."/>
            <person name="Montmayeur A."/>
            <person name="Murphy C."/>
            <person name="Neiman D."/>
            <person name="Pearson M."/>
            <person name="Priest M."/>
            <person name="Roberts A."/>
            <person name="Saif S."/>
            <person name="Shea T."/>
            <person name="Sisk P."/>
            <person name="Sykes S."/>
            <person name="Wortman J."/>
            <person name="Nusbaum C."/>
            <person name="Birren B."/>
        </authorList>
    </citation>
    <scope>NUCLEOTIDE SEQUENCE [LARGE SCALE GENOMIC DNA]</scope>
    <source>
        <strain evidence="2">race PST-78</strain>
    </source>
</reference>
<evidence type="ECO:0000313" key="1">
    <source>
        <dbReference type="EMBL" id="KNF01126.1"/>
    </source>
</evidence>
<organism evidence="1 2">
    <name type="scientific">Puccinia striiformis f. sp. tritici PST-78</name>
    <dbReference type="NCBI Taxonomy" id="1165861"/>
    <lineage>
        <taxon>Eukaryota</taxon>
        <taxon>Fungi</taxon>
        <taxon>Dikarya</taxon>
        <taxon>Basidiomycota</taxon>
        <taxon>Pucciniomycotina</taxon>
        <taxon>Pucciniomycetes</taxon>
        <taxon>Pucciniales</taxon>
        <taxon>Pucciniaceae</taxon>
        <taxon>Puccinia</taxon>
    </lineage>
</organism>
<dbReference type="Proteomes" id="UP000054564">
    <property type="component" value="Unassembled WGS sequence"/>
</dbReference>
<proteinExistence type="predicted"/>
<name>A0A0L0VPD6_9BASI</name>
<dbReference type="EMBL" id="AJIL01000032">
    <property type="protein sequence ID" value="KNF01126.1"/>
    <property type="molecule type" value="Genomic_DNA"/>
</dbReference>